<dbReference type="InterPro" id="IPR044846">
    <property type="entry name" value="GH10"/>
</dbReference>
<evidence type="ECO:0000256" key="7">
    <source>
        <dbReference type="RuleBase" id="RU361174"/>
    </source>
</evidence>
<dbReference type="SUPFAM" id="SSF51445">
    <property type="entry name" value="(Trans)glycosidases"/>
    <property type="match status" value="1"/>
</dbReference>
<accession>A0A4Q2DJJ8</accession>
<comment type="caution">
    <text evidence="10">The sequence shown here is derived from an EMBL/GenBank/DDBJ whole genome shotgun (WGS) entry which is preliminary data.</text>
</comment>
<evidence type="ECO:0000313" key="10">
    <source>
        <dbReference type="EMBL" id="RXW20210.1"/>
    </source>
</evidence>
<feature type="domain" description="GH10" evidence="9">
    <location>
        <begin position="38"/>
        <end position="328"/>
    </location>
</feature>
<evidence type="ECO:0000313" key="11">
    <source>
        <dbReference type="Proteomes" id="UP000290288"/>
    </source>
</evidence>
<dbReference type="InterPro" id="IPR001000">
    <property type="entry name" value="GH10_dom"/>
</dbReference>
<dbReference type="Pfam" id="PF00331">
    <property type="entry name" value="Glyco_hydro_10"/>
    <property type="match status" value="1"/>
</dbReference>
<dbReference type="EMBL" id="SDEE01000161">
    <property type="protein sequence ID" value="RXW20210.1"/>
    <property type="molecule type" value="Genomic_DNA"/>
</dbReference>
<keyword evidence="4 7" id="KW-0326">Glycosidase</keyword>
<protein>
    <recommendedName>
        <fullName evidence="7">Beta-xylanase</fullName>
        <ecNumber evidence="7">3.2.1.8</ecNumber>
    </recommendedName>
</protein>
<keyword evidence="8" id="KW-0732">Signal</keyword>
<feature type="signal peptide" evidence="8">
    <location>
        <begin position="1"/>
        <end position="19"/>
    </location>
</feature>
<dbReference type="EC" id="3.2.1.8" evidence="7"/>
<evidence type="ECO:0000256" key="3">
    <source>
        <dbReference type="ARBA" id="ARBA00023277"/>
    </source>
</evidence>
<dbReference type="Gene3D" id="3.20.20.80">
    <property type="entry name" value="Glycosidases"/>
    <property type="match status" value="1"/>
</dbReference>
<evidence type="ECO:0000256" key="5">
    <source>
        <dbReference type="ARBA" id="ARBA00023326"/>
    </source>
</evidence>
<gene>
    <name evidence="10" type="ORF">EST38_g5663</name>
</gene>
<evidence type="ECO:0000256" key="2">
    <source>
        <dbReference type="ARBA" id="ARBA00022801"/>
    </source>
</evidence>
<keyword evidence="3 7" id="KW-0119">Carbohydrate metabolism</keyword>
<reference evidence="10 11" key="1">
    <citation type="submission" date="2019-01" db="EMBL/GenBank/DDBJ databases">
        <title>Draft genome sequence of Psathyrella aberdarensis IHI B618.</title>
        <authorList>
            <person name="Buettner E."/>
            <person name="Kellner H."/>
        </authorList>
    </citation>
    <scope>NUCLEOTIDE SEQUENCE [LARGE SCALE GENOMIC DNA]</scope>
    <source>
        <strain evidence="10 11">IHI B618</strain>
    </source>
</reference>
<organism evidence="10 11">
    <name type="scientific">Candolleomyces aberdarensis</name>
    <dbReference type="NCBI Taxonomy" id="2316362"/>
    <lineage>
        <taxon>Eukaryota</taxon>
        <taxon>Fungi</taxon>
        <taxon>Dikarya</taxon>
        <taxon>Basidiomycota</taxon>
        <taxon>Agaricomycotina</taxon>
        <taxon>Agaricomycetes</taxon>
        <taxon>Agaricomycetidae</taxon>
        <taxon>Agaricales</taxon>
        <taxon>Agaricineae</taxon>
        <taxon>Psathyrellaceae</taxon>
        <taxon>Candolleomyces</taxon>
    </lineage>
</organism>
<dbReference type="InterPro" id="IPR031158">
    <property type="entry name" value="GH10_AS"/>
</dbReference>
<comment type="similarity">
    <text evidence="1 7">Belongs to the glycosyl hydrolase 10 (cellulase F) family.</text>
</comment>
<evidence type="ECO:0000256" key="1">
    <source>
        <dbReference type="ARBA" id="ARBA00007495"/>
    </source>
</evidence>
<keyword evidence="2 7" id="KW-0378">Hydrolase</keyword>
<evidence type="ECO:0000256" key="4">
    <source>
        <dbReference type="ARBA" id="ARBA00023295"/>
    </source>
</evidence>
<feature type="active site" description="Nucleophile" evidence="6">
    <location>
        <position position="250"/>
    </location>
</feature>
<keyword evidence="5 7" id="KW-0624">Polysaccharide degradation</keyword>
<evidence type="ECO:0000259" key="9">
    <source>
        <dbReference type="PROSITE" id="PS51760"/>
    </source>
</evidence>
<dbReference type="GO" id="GO:0031176">
    <property type="term" value="F:endo-1,4-beta-xylanase activity"/>
    <property type="evidence" value="ECO:0007669"/>
    <property type="project" value="UniProtKB-EC"/>
</dbReference>
<sequence length="330" mass="36483">MKLSAFVVTAVLAVSSVNAALDAKIKAKGRAYYGNIIDQNTINIGQVTNILNTEFGAITAENSWKWDAIEPSRNNFNWGNADAIANWATSRGKLIRGHTLVWHSQLPGWVQNIGDRNTLTQVIQNHINQVAGRYRGRVYAWDVVNEVFEENGSFRNSVFYRVLGEEFIDLAFRTARAADANAKLYINDYNLDGPGPKIDALLALVGRLRGRGTPIDGIGSQGHLIVGQVGNVEAQLKRMGDTGLDVAITELDIRIQRPVDSTKLAQQQRDYETVTKACLNVPQCVGITIWGVSDRHTWVDSTFPSFDSPLLWDDNYSRKSAYTGADTALN</sequence>
<evidence type="ECO:0000256" key="8">
    <source>
        <dbReference type="SAM" id="SignalP"/>
    </source>
</evidence>
<dbReference type="InterPro" id="IPR017853">
    <property type="entry name" value="GH"/>
</dbReference>
<evidence type="ECO:0000256" key="6">
    <source>
        <dbReference type="PROSITE-ProRule" id="PRU10061"/>
    </source>
</evidence>
<dbReference type="OrthoDB" id="3055998at2759"/>
<keyword evidence="11" id="KW-1185">Reference proteome</keyword>
<comment type="catalytic activity">
    <reaction evidence="7">
        <text>Endohydrolysis of (1-&gt;4)-beta-D-xylosidic linkages in xylans.</text>
        <dbReference type="EC" id="3.2.1.8"/>
    </reaction>
</comment>
<proteinExistence type="inferred from homology"/>
<dbReference type="PROSITE" id="PS51760">
    <property type="entry name" value="GH10_2"/>
    <property type="match status" value="1"/>
</dbReference>
<dbReference type="STRING" id="2316362.A0A4Q2DJJ8"/>
<feature type="chain" id="PRO_5020943394" description="Beta-xylanase" evidence="8">
    <location>
        <begin position="20"/>
        <end position="330"/>
    </location>
</feature>
<dbReference type="Proteomes" id="UP000290288">
    <property type="component" value="Unassembled WGS sequence"/>
</dbReference>
<dbReference type="SMART" id="SM00633">
    <property type="entry name" value="Glyco_10"/>
    <property type="match status" value="1"/>
</dbReference>
<dbReference type="PANTHER" id="PTHR31490">
    <property type="entry name" value="GLYCOSYL HYDROLASE"/>
    <property type="match status" value="1"/>
</dbReference>
<dbReference type="AlphaFoldDB" id="A0A4Q2DJJ8"/>
<dbReference type="PROSITE" id="PS00591">
    <property type="entry name" value="GH10_1"/>
    <property type="match status" value="1"/>
</dbReference>
<dbReference type="PRINTS" id="PR00134">
    <property type="entry name" value="GLHYDRLASE10"/>
</dbReference>
<dbReference type="PANTHER" id="PTHR31490:SF76">
    <property type="entry name" value="ENDO-1,4-BETA-XYLANASE C"/>
    <property type="match status" value="1"/>
</dbReference>
<name>A0A4Q2DJJ8_9AGAR</name>
<dbReference type="GO" id="GO:0000272">
    <property type="term" value="P:polysaccharide catabolic process"/>
    <property type="evidence" value="ECO:0007669"/>
    <property type="project" value="UniProtKB-KW"/>
</dbReference>